<dbReference type="EMBL" id="LPLZ01000074">
    <property type="protein sequence ID" value="KWN06375.1"/>
    <property type="molecule type" value="Genomic_DNA"/>
</dbReference>
<feature type="region of interest" description="Disordered" evidence="1">
    <location>
        <begin position="810"/>
        <end position="838"/>
    </location>
</feature>
<dbReference type="InterPro" id="IPR027417">
    <property type="entry name" value="P-loop_NTPase"/>
</dbReference>
<dbReference type="InterPro" id="IPR053155">
    <property type="entry name" value="F-pilin_assembly_TraC"/>
</dbReference>
<sequence length="867" mass="97468">MAEYLTSLFTQAAPPGTGVQVQMFGSPNIDWYLDQMTAVSRGVNLPREQREILEKATAYRRKHYLAAATKPLKPGFNYLIRDYRLVFSVVVPATSVGDVEALTRVKTYRDHCMSILKTYNLYPGGYYQWGPQQLLEWCAFLLNPQRYVRGDRPLLHYDPSKRIGDQLVMSDTEIEEHVTHQVFTGGPHDKPLHVVGMSATRYSKMPFALPLMKSLLGSQTASQLGYPCPFLITTGIQILDHNSERNRVSLRFARSQQISSTPIAQYMPHLKEQADDWKLAQEQYDNGKGMCKLWHQLLLFCDPEDQSLAESAASAVWRASQIEISNDRRMQKLALLSSLPMMNGPLMQKDQKRLARLTSKTVSNAANMIPIVSEYGGNAREPIVTLFGPLGQVIKIDTFDTIGGNYNAAVIGESGSGKSFFLNEVIKRQIERGGRAWIIDKGRSFEKFATNMKGSQYIRFEKGVHLSLNPCSMYRADADNEDIIDQLVMIRQIMTQMIYPSRPMDDNEVSILLLAITNVLRGKVPLLSDIPSPDDVAAYLLSKDTEWPNEEVAMRAQQMGMNLQQFMVLYGDYFRGQANIEFTANLILLELEELSNRPDLQPVVMMSLMLNITDAMYLDRSTRKIVLIDEAWDLMGSGQTGKFIESGYRRARKYRGSFWTGTQKVGDYDISESAQACFTNSGWLFLLHQPETEIDKLAQTGKIAMDEYTESLLKNLKTEIGLYSDIYVQNGGMPPTVGKFFADMYSTLMYSSKAEHFTAVRALEDRGFSTDDAIEFLVERINHGKARGVEMDDVINAILVELNAHVPVTEKKGNSGTDEPLVVPEHTPAYTPSTEPPPEAVYAELLLGDRAGPTDAPDVQQAEVAQQ</sequence>
<evidence type="ECO:0000259" key="2">
    <source>
        <dbReference type="Pfam" id="PF19044"/>
    </source>
</evidence>
<dbReference type="Pfam" id="PF11130">
    <property type="entry name" value="TraC_F_IV"/>
    <property type="match status" value="1"/>
</dbReference>
<dbReference type="EMBL" id="LPEQ01000113">
    <property type="protein sequence ID" value="KVV40862.1"/>
    <property type="molecule type" value="Genomic_DNA"/>
</dbReference>
<evidence type="ECO:0000256" key="1">
    <source>
        <dbReference type="SAM" id="MobiDB-lite"/>
    </source>
</evidence>
<dbReference type="PANTHER" id="PTHR38467:SF1">
    <property type="entry name" value="CONJUGATIVE TRANSFER: ASSEMBLY"/>
    <property type="match status" value="1"/>
</dbReference>
<evidence type="ECO:0000313" key="4">
    <source>
        <dbReference type="EMBL" id="KWN06375.1"/>
    </source>
</evidence>
<reference evidence="5 6" key="1">
    <citation type="submission" date="2015-11" db="EMBL/GenBank/DDBJ databases">
        <title>Expanding the genomic diversity of Burkholderia species for the development of highly accurate diagnostics.</title>
        <authorList>
            <person name="Sahl J."/>
            <person name="Keim P."/>
            <person name="Wagner D."/>
        </authorList>
    </citation>
    <scope>NUCLEOTIDE SEQUENCE [LARGE SCALE GENOMIC DNA]</scope>
    <source>
        <strain evidence="3 5">MSMB1301WGS</strain>
        <strain evidence="4 6">MSMB793WGS</strain>
    </source>
</reference>
<comment type="caution">
    <text evidence="3">The sequence shown here is derived from an EMBL/GenBank/DDBJ whole genome shotgun (WGS) entry which is preliminary data.</text>
</comment>
<dbReference type="Proteomes" id="UP000068016">
    <property type="component" value="Unassembled WGS sequence"/>
</dbReference>
<dbReference type="Proteomes" id="UP000062317">
    <property type="component" value="Unassembled WGS sequence"/>
</dbReference>
<proteinExistence type="predicted"/>
<dbReference type="NCBIfam" id="TIGR02746">
    <property type="entry name" value="TraC-F-type"/>
    <property type="match status" value="1"/>
</dbReference>
<dbReference type="InterPro" id="IPR025955">
    <property type="entry name" value="TraC/Conjuga_ATPase"/>
</dbReference>
<evidence type="ECO:0000313" key="6">
    <source>
        <dbReference type="Proteomes" id="UP000068016"/>
    </source>
</evidence>
<keyword evidence="5" id="KW-1185">Reference proteome</keyword>
<feature type="region of interest" description="Disordered" evidence="1">
    <location>
        <begin position="848"/>
        <end position="867"/>
    </location>
</feature>
<evidence type="ECO:0000313" key="3">
    <source>
        <dbReference type="EMBL" id="KVV40862.1"/>
    </source>
</evidence>
<feature type="domain" description="TraG P-loop" evidence="2">
    <location>
        <begin position="402"/>
        <end position="779"/>
    </location>
</feature>
<dbReference type="InterPro" id="IPR043964">
    <property type="entry name" value="P-loop_TraG"/>
</dbReference>
<name>A0A106DQX9_9BURK</name>
<gene>
    <name evidence="3" type="ORF">WT27_13115</name>
    <name evidence="4" type="ORF">WT83_27210</name>
</gene>
<dbReference type="InterPro" id="IPR014117">
    <property type="entry name" value="TraC-F-type"/>
</dbReference>
<evidence type="ECO:0000313" key="5">
    <source>
        <dbReference type="Proteomes" id="UP000062317"/>
    </source>
</evidence>
<dbReference type="Pfam" id="PF19044">
    <property type="entry name" value="P-loop_TraG"/>
    <property type="match status" value="1"/>
</dbReference>
<protein>
    <recommendedName>
        <fullName evidence="2">TraG P-loop domain-containing protein</fullName>
    </recommendedName>
</protein>
<organism evidence="3 5">
    <name type="scientific">Burkholderia territorii</name>
    <dbReference type="NCBI Taxonomy" id="1503055"/>
    <lineage>
        <taxon>Bacteria</taxon>
        <taxon>Pseudomonadati</taxon>
        <taxon>Pseudomonadota</taxon>
        <taxon>Betaproteobacteria</taxon>
        <taxon>Burkholderiales</taxon>
        <taxon>Burkholderiaceae</taxon>
        <taxon>Burkholderia</taxon>
        <taxon>Burkholderia cepacia complex</taxon>
    </lineage>
</organism>
<dbReference type="SUPFAM" id="SSF52540">
    <property type="entry name" value="P-loop containing nucleoside triphosphate hydrolases"/>
    <property type="match status" value="1"/>
</dbReference>
<dbReference type="Gene3D" id="1.10.8.730">
    <property type="match status" value="1"/>
</dbReference>
<accession>A0A106DQX9</accession>
<dbReference type="AlphaFoldDB" id="A0A106DQX9"/>
<dbReference type="Gene3D" id="3.40.50.300">
    <property type="entry name" value="P-loop containing nucleotide triphosphate hydrolases"/>
    <property type="match status" value="1"/>
</dbReference>
<dbReference type="PANTHER" id="PTHR38467">
    <property type="match status" value="1"/>
</dbReference>